<comment type="caution">
    <text evidence="1">The sequence shown here is derived from an EMBL/GenBank/DDBJ whole genome shotgun (WGS) entry which is preliminary data.</text>
</comment>
<accession>A0ACC0JKJ3</accession>
<evidence type="ECO:0000313" key="2">
    <source>
        <dbReference type="Proteomes" id="UP001064048"/>
    </source>
</evidence>
<evidence type="ECO:0000313" key="1">
    <source>
        <dbReference type="EMBL" id="KAI8424573.1"/>
    </source>
</evidence>
<gene>
    <name evidence="1" type="ORF">MSG28_003029</name>
</gene>
<name>A0ACC0JKJ3_CHOFU</name>
<organism evidence="1 2">
    <name type="scientific">Choristoneura fumiferana</name>
    <name type="common">Spruce budworm moth</name>
    <name type="synonym">Archips fumiferana</name>
    <dbReference type="NCBI Taxonomy" id="7141"/>
    <lineage>
        <taxon>Eukaryota</taxon>
        <taxon>Metazoa</taxon>
        <taxon>Ecdysozoa</taxon>
        <taxon>Arthropoda</taxon>
        <taxon>Hexapoda</taxon>
        <taxon>Insecta</taxon>
        <taxon>Pterygota</taxon>
        <taxon>Neoptera</taxon>
        <taxon>Endopterygota</taxon>
        <taxon>Lepidoptera</taxon>
        <taxon>Glossata</taxon>
        <taxon>Ditrysia</taxon>
        <taxon>Tortricoidea</taxon>
        <taxon>Tortricidae</taxon>
        <taxon>Tortricinae</taxon>
        <taxon>Choristoneura</taxon>
    </lineage>
</organism>
<dbReference type="EMBL" id="CM046104">
    <property type="protein sequence ID" value="KAI8424573.1"/>
    <property type="molecule type" value="Genomic_DNA"/>
</dbReference>
<keyword evidence="2" id="KW-1185">Reference proteome</keyword>
<proteinExistence type="predicted"/>
<protein>
    <submittedName>
        <fullName evidence="1">Uncharacterized protein</fullName>
    </submittedName>
</protein>
<dbReference type="Proteomes" id="UP001064048">
    <property type="component" value="Chromosome 4"/>
</dbReference>
<reference evidence="1 2" key="1">
    <citation type="journal article" date="2022" name="Genome Biol. Evol.">
        <title>The Spruce Budworm Genome: Reconstructing the Evolutionary History of Antifreeze Proteins.</title>
        <authorList>
            <person name="Beliveau C."/>
            <person name="Gagne P."/>
            <person name="Picq S."/>
            <person name="Vernygora O."/>
            <person name="Keeling C.I."/>
            <person name="Pinkney K."/>
            <person name="Doucet D."/>
            <person name="Wen F."/>
            <person name="Johnston J.S."/>
            <person name="Maaroufi H."/>
            <person name="Boyle B."/>
            <person name="Laroche J."/>
            <person name="Dewar K."/>
            <person name="Juretic N."/>
            <person name="Blackburn G."/>
            <person name="Nisole A."/>
            <person name="Brunet B."/>
            <person name="Brandao M."/>
            <person name="Lumley L."/>
            <person name="Duan J."/>
            <person name="Quan G."/>
            <person name="Lucarotti C.J."/>
            <person name="Roe A.D."/>
            <person name="Sperling F.A.H."/>
            <person name="Levesque R.C."/>
            <person name="Cusson M."/>
        </authorList>
    </citation>
    <scope>NUCLEOTIDE SEQUENCE [LARGE SCALE GENOMIC DNA]</scope>
    <source>
        <strain evidence="1">Glfc:IPQL:Cfum</strain>
    </source>
</reference>
<sequence length="256" mass="29683">MDQVPMDFRMLERAMDSTTNTESLSIDLKTSQENILLEIIKEVCNDPSSKLSSKLCDKINRIIADCDLALYSSLHKLTTVDESTSTLLGLMNQTARELTFEEQSELNQAIISRIQTKLPAYISELEQLKRSTKDNKQSQSQQIKELQESLDDKLNTLQEQESEKVELMMEWLNHRLQDAARFSENSTELLTFKTRSLELKSKILHLQILQNIFTETNQSIRAYSEVHRDLNDSIKDTEKRIKQFREIIDSDYSANK</sequence>